<dbReference type="PRINTS" id="PR00385">
    <property type="entry name" value="P450"/>
</dbReference>
<keyword evidence="6" id="KW-0503">Monooxygenase</keyword>
<comment type="caution">
    <text evidence="8">The sequence shown here is derived from an EMBL/GenBank/DDBJ whole genome shotgun (WGS) entry which is preliminary data.</text>
</comment>
<dbReference type="PANTHER" id="PTHR24305">
    <property type="entry name" value="CYTOCHROME P450"/>
    <property type="match status" value="1"/>
</dbReference>
<accession>A0A9P9E2E1</accession>
<keyword evidence="4 7" id="KW-0479">Metal-binding</keyword>
<feature type="binding site" description="axial binding residue" evidence="7">
    <location>
        <position position="211"/>
    </location>
    <ligand>
        <name>heme</name>
        <dbReference type="ChEBI" id="CHEBI:30413"/>
    </ligand>
    <ligandPart>
        <name>Fe</name>
        <dbReference type="ChEBI" id="CHEBI:18248"/>
    </ligandPart>
</feature>
<dbReference type="InterPro" id="IPR036396">
    <property type="entry name" value="Cyt_P450_sf"/>
</dbReference>
<dbReference type="GO" id="GO:0020037">
    <property type="term" value="F:heme binding"/>
    <property type="evidence" value="ECO:0007669"/>
    <property type="project" value="InterPro"/>
</dbReference>
<dbReference type="GO" id="GO:0016705">
    <property type="term" value="F:oxidoreductase activity, acting on paired donors, with incorporation or reduction of molecular oxygen"/>
    <property type="evidence" value="ECO:0007669"/>
    <property type="project" value="InterPro"/>
</dbReference>
<organism evidence="8 9">
    <name type="scientific">Dactylonectria macrodidyma</name>
    <dbReference type="NCBI Taxonomy" id="307937"/>
    <lineage>
        <taxon>Eukaryota</taxon>
        <taxon>Fungi</taxon>
        <taxon>Dikarya</taxon>
        <taxon>Ascomycota</taxon>
        <taxon>Pezizomycotina</taxon>
        <taxon>Sordariomycetes</taxon>
        <taxon>Hypocreomycetidae</taxon>
        <taxon>Hypocreales</taxon>
        <taxon>Nectriaceae</taxon>
        <taxon>Dactylonectria</taxon>
    </lineage>
</organism>
<dbReference type="EMBL" id="JAGMUV010000017">
    <property type="protein sequence ID" value="KAH7131049.1"/>
    <property type="molecule type" value="Genomic_DNA"/>
</dbReference>
<dbReference type="InterPro" id="IPR050121">
    <property type="entry name" value="Cytochrome_P450_monoxygenase"/>
</dbReference>
<keyword evidence="9" id="KW-1185">Reference proteome</keyword>
<keyword evidence="3 7" id="KW-0349">Heme</keyword>
<evidence type="ECO:0000256" key="5">
    <source>
        <dbReference type="ARBA" id="ARBA00023004"/>
    </source>
</evidence>
<dbReference type="Proteomes" id="UP000738349">
    <property type="component" value="Unassembled WGS sequence"/>
</dbReference>
<evidence type="ECO:0000256" key="6">
    <source>
        <dbReference type="ARBA" id="ARBA00023033"/>
    </source>
</evidence>
<comment type="cofactor">
    <cofactor evidence="1 7">
        <name>heme</name>
        <dbReference type="ChEBI" id="CHEBI:30413"/>
    </cofactor>
</comment>
<dbReference type="InterPro" id="IPR001128">
    <property type="entry name" value="Cyt_P450"/>
</dbReference>
<dbReference type="OrthoDB" id="1470350at2759"/>
<dbReference type="Gene3D" id="1.10.630.10">
    <property type="entry name" value="Cytochrome P450"/>
    <property type="match status" value="1"/>
</dbReference>
<sequence length="268" mass="30543">MKGLCIHVDLFIQQIVSKNTLAKVKEHRRLTDEKVLKRIELQNSLHRDDLFAHLLRNDDISEDEMKSQAMTLTGAGSETTETSLTAITYFLLRNPKAFKPLALEVRSSFDSVDNITRDDTNALPYLRAVLEEGLRIFPPASFGLPRISPGTMVDGLFIPLGVVVSVPPSVTHRDPQYREEPESFKPERWLLNEVGASKGAFQPFSLGPCACIGVNLACLEMRIILVKLVWMYDWELVNQDLNFLNEVRLYFIWEKPSVFVRFHPIIDT</sequence>
<dbReference type="SUPFAM" id="SSF48264">
    <property type="entry name" value="Cytochrome P450"/>
    <property type="match status" value="1"/>
</dbReference>
<dbReference type="InterPro" id="IPR002403">
    <property type="entry name" value="Cyt_P450_E_grp-IV"/>
</dbReference>
<keyword evidence="5 7" id="KW-0408">Iron</keyword>
<evidence type="ECO:0000256" key="4">
    <source>
        <dbReference type="ARBA" id="ARBA00022723"/>
    </source>
</evidence>
<reference evidence="8" key="1">
    <citation type="journal article" date="2021" name="Nat. Commun.">
        <title>Genetic determinants of endophytism in the Arabidopsis root mycobiome.</title>
        <authorList>
            <person name="Mesny F."/>
            <person name="Miyauchi S."/>
            <person name="Thiergart T."/>
            <person name="Pickel B."/>
            <person name="Atanasova L."/>
            <person name="Karlsson M."/>
            <person name="Huettel B."/>
            <person name="Barry K.W."/>
            <person name="Haridas S."/>
            <person name="Chen C."/>
            <person name="Bauer D."/>
            <person name="Andreopoulos W."/>
            <person name="Pangilinan J."/>
            <person name="LaButti K."/>
            <person name="Riley R."/>
            <person name="Lipzen A."/>
            <person name="Clum A."/>
            <person name="Drula E."/>
            <person name="Henrissat B."/>
            <person name="Kohler A."/>
            <person name="Grigoriev I.V."/>
            <person name="Martin F.M."/>
            <person name="Hacquard S."/>
        </authorList>
    </citation>
    <scope>NUCLEOTIDE SEQUENCE</scope>
    <source>
        <strain evidence="8">MPI-CAGE-AT-0147</strain>
    </source>
</reference>
<evidence type="ECO:0000256" key="2">
    <source>
        <dbReference type="ARBA" id="ARBA00010617"/>
    </source>
</evidence>
<evidence type="ECO:0000313" key="8">
    <source>
        <dbReference type="EMBL" id="KAH7131049.1"/>
    </source>
</evidence>
<dbReference type="PRINTS" id="PR00465">
    <property type="entry name" value="EP450IV"/>
</dbReference>
<keyword evidence="6" id="KW-0560">Oxidoreductase</keyword>
<evidence type="ECO:0000256" key="1">
    <source>
        <dbReference type="ARBA" id="ARBA00001971"/>
    </source>
</evidence>
<protein>
    <submittedName>
        <fullName evidence="8">Cytochrome P450 ClCP1</fullName>
    </submittedName>
</protein>
<evidence type="ECO:0000313" key="9">
    <source>
        <dbReference type="Proteomes" id="UP000738349"/>
    </source>
</evidence>
<evidence type="ECO:0000256" key="7">
    <source>
        <dbReference type="PIRSR" id="PIRSR602403-1"/>
    </source>
</evidence>
<name>A0A9P9E2E1_9HYPO</name>
<dbReference type="GO" id="GO:0005506">
    <property type="term" value="F:iron ion binding"/>
    <property type="evidence" value="ECO:0007669"/>
    <property type="project" value="InterPro"/>
</dbReference>
<dbReference type="AlphaFoldDB" id="A0A9P9E2E1"/>
<proteinExistence type="inferred from homology"/>
<gene>
    <name evidence="8" type="ORF">EDB81DRAFT_845642</name>
</gene>
<comment type="similarity">
    <text evidence="2">Belongs to the cytochrome P450 family.</text>
</comment>
<dbReference type="PANTHER" id="PTHR24305:SF210">
    <property type="entry name" value="CYTOCHROME P450 MONOOXYGENASE ASQL-RELATED"/>
    <property type="match status" value="1"/>
</dbReference>
<dbReference type="GO" id="GO:0004497">
    <property type="term" value="F:monooxygenase activity"/>
    <property type="evidence" value="ECO:0007669"/>
    <property type="project" value="UniProtKB-KW"/>
</dbReference>
<dbReference type="Pfam" id="PF00067">
    <property type="entry name" value="p450"/>
    <property type="match status" value="1"/>
</dbReference>
<evidence type="ECO:0000256" key="3">
    <source>
        <dbReference type="ARBA" id="ARBA00022617"/>
    </source>
</evidence>